<gene>
    <name evidence="2" type="ORF">E5333_14975</name>
</gene>
<sequence length="803" mass="87680">MKQSKSLMMLLSLSSAVVVSATVPVTPIESHPELRSTQISNLSVERTVLSEKEMAPGIVQRVVRDREGHIYKDMVKHGKVSAGRQNIRKVFKAPANATFYEGFEGHAGELDWLPEGWTEINTPENKPTLEMCSHNINNSWSGQDTGDGYWTAITTDGVKECWIHFTYNWSYKNSEGEKVEGAKAPQDEWLITPEITVGANDDLFFLAEADLGSVYDYNWSAYMYERDRIDTDLEVHVTTDGGDTWTCLWKLSEKECAGKTDAELYDLMGELQYASYCVPLTDYRGKKVKIAFRYLTPFAGGNSMAVDAVTVAAPQPEAFYTLTEGSLLAGISDGLHSNTEPYILIPADKEINWSASSNVYTETNSWAFYSEASGEMTDIVEGNTAKVSYGWSHGGVIPYPVLTASNINGSHKYSFGGEENKGGMYVGGRIPNLADETVYLGNYDYVNKGLAVPNFGNGSYCFGTSATGTWGNNIKQTAIGNLFYAPAAPLTVTDVMLTLGEFDADDDAVISLEIYNVDSDGRFSAQPVATSSVTGKEITGFGFYNAIFHLATPYEMSGHTFVMIKGFDSEKVREFAACAQSEHNDAAHNYAYMMFEINGEEVLYSASDALANYSSALYISLNGTYHVLSLSEEIVTLDETTNMVEVAANATNSPENWWVVDTANDNARLPLVAEGTTFDWLTITPVTGADGAYAVRFSAARSSVQRSKTVSLGNGGTEVRIRVKQSATTDTSGIDGVNDEDGCTLSFDGDILTVCGMADDETVCIYDAYGRMVYAGVNNVDTRILGKGIYIVRCGAYTAKFAK</sequence>
<evidence type="ECO:0008006" key="4">
    <source>
        <dbReference type="Google" id="ProtNLM"/>
    </source>
</evidence>
<dbReference type="AlphaFoldDB" id="A0A4V6REJ1"/>
<name>A0A4V6REJ1_9BACT</name>
<keyword evidence="1" id="KW-0732">Signal</keyword>
<evidence type="ECO:0000313" key="3">
    <source>
        <dbReference type="Proteomes" id="UP000306630"/>
    </source>
</evidence>
<organism evidence="2 3">
    <name type="scientific">Muribaculum intestinale</name>
    <dbReference type="NCBI Taxonomy" id="1796646"/>
    <lineage>
        <taxon>Bacteria</taxon>
        <taxon>Pseudomonadati</taxon>
        <taxon>Bacteroidota</taxon>
        <taxon>Bacteroidia</taxon>
        <taxon>Bacteroidales</taxon>
        <taxon>Muribaculaceae</taxon>
        <taxon>Muribaculum</taxon>
    </lineage>
</organism>
<dbReference type="EMBL" id="SRYD01000100">
    <property type="protein sequence ID" value="TGY68229.1"/>
    <property type="molecule type" value="Genomic_DNA"/>
</dbReference>
<dbReference type="Proteomes" id="UP000306630">
    <property type="component" value="Unassembled WGS sequence"/>
</dbReference>
<protein>
    <recommendedName>
        <fullName evidence="4">BACON domain-containing protein</fullName>
    </recommendedName>
</protein>
<comment type="caution">
    <text evidence="2">The sequence shown here is derived from an EMBL/GenBank/DDBJ whole genome shotgun (WGS) entry which is preliminary data.</text>
</comment>
<feature type="chain" id="PRO_5020500634" description="BACON domain-containing protein" evidence="1">
    <location>
        <begin position="22"/>
        <end position="803"/>
    </location>
</feature>
<dbReference type="Gene3D" id="2.60.120.200">
    <property type="match status" value="1"/>
</dbReference>
<proteinExistence type="predicted"/>
<dbReference type="NCBIfam" id="NF038128">
    <property type="entry name" value="choice_anch_J"/>
    <property type="match status" value="1"/>
</dbReference>
<evidence type="ECO:0000313" key="2">
    <source>
        <dbReference type="EMBL" id="TGY68229.1"/>
    </source>
</evidence>
<accession>A0A4V6REJ1</accession>
<evidence type="ECO:0000256" key="1">
    <source>
        <dbReference type="SAM" id="SignalP"/>
    </source>
</evidence>
<dbReference type="RefSeq" id="WP_135994018.1">
    <property type="nucleotide sequence ID" value="NZ_CARMWJ010000024.1"/>
</dbReference>
<reference evidence="2 3" key="1">
    <citation type="submission" date="2019-04" db="EMBL/GenBank/DDBJ databases">
        <title>Microbes associate with the intestines of laboratory mice.</title>
        <authorList>
            <person name="Navarre W."/>
            <person name="Wong E."/>
            <person name="Huang K."/>
            <person name="Tropini C."/>
            <person name="Ng K."/>
            <person name="Yu B."/>
        </authorList>
    </citation>
    <scope>NUCLEOTIDE SEQUENCE [LARGE SCALE GENOMIC DNA]</scope>
    <source>
        <strain evidence="2 3">NM06_A21</strain>
    </source>
</reference>
<feature type="signal peptide" evidence="1">
    <location>
        <begin position="1"/>
        <end position="21"/>
    </location>
</feature>